<name>A0A212L902_9HYPH</name>
<proteinExistence type="predicted"/>
<sequence>MAVTRRFPECRLDSMRQVFGCGKRPARVWLYWRGDYDMMDKREIAILGEGAAENYL</sequence>
<organism evidence="1">
    <name type="scientific">uncultured Pleomorphomonas sp</name>
    <dbReference type="NCBI Taxonomy" id="442121"/>
    <lineage>
        <taxon>Bacteria</taxon>
        <taxon>Pseudomonadati</taxon>
        <taxon>Pseudomonadota</taxon>
        <taxon>Alphaproteobacteria</taxon>
        <taxon>Hyphomicrobiales</taxon>
        <taxon>Pleomorphomonadaceae</taxon>
        <taxon>Pleomorphomonas</taxon>
        <taxon>environmental samples</taxon>
    </lineage>
</organism>
<accession>A0A212L902</accession>
<dbReference type="AlphaFoldDB" id="A0A212L902"/>
<evidence type="ECO:0000313" key="1">
    <source>
        <dbReference type="EMBL" id="SCM74044.1"/>
    </source>
</evidence>
<reference evidence="1" key="1">
    <citation type="submission" date="2016-08" db="EMBL/GenBank/DDBJ databases">
        <authorList>
            <person name="Seilhamer J.J."/>
        </authorList>
    </citation>
    <scope>NUCLEOTIDE SEQUENCE</scope>
    <source>
        <strain evidence="1">86</strain>
    </source>
</reference>
<dbReference type="EMBL" id="FMJD01000005">
    <property type="protein sequence ID" value="SCM74044.1"/>
    <property type="molecule type" value="Genomic_DNA"/>
</dbReference>
<protein>
    <submittedName>
        <fullName evidence="1">Uncharacterized protein</fullName>
    </submittedName>
</protein>
<gene>
    <name evidence="1" type="ORF">KL86PLE_130063</name>
</gene>